<protein>
    <submittedName>
        <fullName evidence="4">Sugar-specific transcriptional regulator TrmB</fullName>
    </submittedName>
</protein>
<dbReference type="Proteomes" id="UP000198888">
    <property type="component" value="Unassembled WGS sequence"/>
</dbReference>
<dbReference type="AlphaFoldDB" id="A0A1H6SUU6"/>
<evidence type="ECO:0000313" key="4">
    <source>
        <dbReference type="EMBL" id="SEI67790.1"/>
    </source>
</evidence>
<dbReference type="InterPro" id="IPR036390">
    <property type="entry name" value="WH_DNA-bd_sf"/>
</dbReference>
<organism evidence="4 5">
    <name type="scientific">Halohasta litchfieldiae</name>
    <dbReference type="NCBI Taxonomy" id="1073996"/>
    <lineage>
        <taxon>Archaea</taxon>
        <taxon>Methanobacteriati</taxon>
        <taxon>Methanobacteriota</taxon>
        <taxon>Stenosarchaea group</taxon>
        <taxon>Halobacteria</taxon>
        <taxon>Halobacteriales</taxon>
        <taxon>Haloferacaceae</taxon>
        <taxon>Halohasta</taxon>
    </lineage>
</organism>
<feature type="domain" description="Transcription regulator TrmB N-terminal" evidence="2">
    <location>
        <begin position="16"/>
        <end position="83"/>
    </location>
</feature>
<evidence type="ECO:0000256" key="1">
    <source>
        <dbReference type="ARBA" id="ARBA00007287"/>
    </source>
</evidence>
<proteinExistence type="inferred from homology"/>
<evidence type="ECO:0000313" key="5">
    <source>
        <dbReference type="Proteomes" id="UP000198888"/>
    </source>
</evidence>
<accession>A0A2H4Q662</accession>
<dbReference type="GeneID" id="35003932"/>
<dbReference type="Pfam" id="PF01978">
    <property type="entry name" value="TrmB"/>
    <property type="match status" value="1"/>
</dbReference>
<dbReference type="SUPFAM" id="SSF46785">
    <property type="entry name" value="Winged helix' DNA-binding domain"/>
    <property type="match status" value="1"/>
</dbReference>
<comment type="similarity">
    <text evidence="1">Belongs to the transcriptional regulator TrmB family.</text>
</comment>
<gene>
    <name evidence="4" type="ORF">SAMN05444271_105123</name>
</gene>
<feature type="domain" description="Transcription regulator TrmB C-terminal" evidence="3">
    <location>
        <begin position="119"/>
        <end position="220"/>
    </location>
</feature>
<reference evidence="4 5" key="1">
    <citation type="submission" date="2016-10" db="EMBL/GenBank/DDBJ databases">
        <authorList>
            <person name="de Groot N.N."/>
        </authorList>
    </citation>
    <scope>NUCLEOTIDE SEQUENCE [LARGE SCALE GENOMIC DNA]</scope>
    <source>
        <strain evidence="4 5">DSM 22187</strain>
    </source>
</reference>
<dbReference type="Gene3D" id="1.10.10.10">
    <property type="entry name" value="Winged helix-like DNA-binding domain superfamily/Winged helix DNA-binding domain"/>
    <property type="match status" value="1"/>
</dbReference>
<evidence type="ECO:0000259" key="2">
    <source>
        <dbReference type="Pfam" id="PF01978"/>
    </source>
</evidence>
<name>A0A1H6SUU6_9EURY</name>
<dbReference type="EMBL" id="FNYR01000005">
    <property type="protein sequence ID" value="SEI67790.1"/>
    <property type="molecule type" value="Genomic_DNA"/>
</dbReference>
<sequence length="259" mass="27931">MTTHRTDQHSTAIEQLEAFRLSTYAARTFVALSSLGSGTAKEVSQVAEVPRTRVYDAVEELRDRGLVDIQQSSPQRFIAISAETTRRKLDQDLQQRLTKLTTALDQLEAVDNGSEQRGIWTVSGQETIVDRLLTFLTEADSEIVYVADDGFLSERLIDGLSAAVDRGISVSIGGLSAEAMDRLQAEIPAVERLEPAAQAIPMVSRFLLVDGSRTLLSVQVGNPTPDAETAIWGAGETNKLVVILKSICGVTAGATDGSQ</sequence>
<keyword evidence="5" id="KW-1185">Reference proteome</keyword>
<dbReference type="KEGG" id="hae:halTADL_3164"/>
<dbReference type="PANTHER" id="PTHR34293">
    <property type="entry name" value="HTH-TYPE TRANSCRIPTIONAL REGULATOR TRMBL2"/>
    <property type="match status" value="1"/>
</dbReference>
<accession>A0A1H6SUU6</accession>
<dbReference type="InterPro" id="IPR021586">
    <property type="entry name" value="Tscrpt_reg_TrmB_C"/>
</dbReference>
<dbReference type="PANTHER" id="PTHR34293:SF1">
    <property type="entry name" value="HTH-TYPE TRANSCRIPTIONAL REGULATOR TRMBL2"/>
    <property type="match status" value="1"/>
</dbReference>
<dbReference type="InterPro" id="IPR002831">
    <property type="entry name" value="Tscrpt_reg_TrmB_N"/>
</dbReference>
<dbReference type="InterPro" id="IPR051797">
    <property type="entry name" value="TrmB-like"/>
</dbReference>
<evidence type="ECO:0000259" key="3">
    <source>
        <dbReference type="Pfam" id="PF11495"/>
    </source>
</evidence>
<dbReference type="Pfam" id="PF11495">
    <property type="entry name" value="Regulator_TrmB"/>
    <property type="match status" value="1"/>
</dbReference>
<dbReference type="STRING" id="1073996.SAMN05444271_105123"/>
<dbReference type="OrthoDB" id="30795at2157"/>
<dbReference type="InterPro" id="IPR036388">
    <property type="entry name" value="WH-like_DNA-bd_sf"/>
</dbReference>
<dbReference type="RefSeq" id="WP_089671414.1">
    <property type="nucleotide sequence ID" value="NZ_CP024845.1"/>
</dbReference>